<evidence type="ECO:0000259" key="7">
    <source>
        <dbReference type="PROSITE" id="PS50106"/>
    </source>
</evidence>
<feature type="compositionally biased region" description="Basic and acidic residues" evidence="6">
    <location>
        <begin position="596"/>
        <end position="606"/>
    </location>
</feature>
<evidence type="ECO:0000256" key="1">
    <source>
        <dbReference type="ARBA" id="ARBA00004245"/>
    </source>
</evidence>
<dbReference type="STRING" id="50429.A0A2B4SSD5"/>
<accession>A0A2B4SSD5</accession>
<evidence type="ECO:0000313" key="9">
    <source>
        <dbReference type="EMBL" id="PFX31295.1"/>
    </source>
</evidence>
<feature type="compositionally biased region" description="Polar residues" evidence="6">
    <location>
        <begin position="511"/>
        <end position="520"/>
    </location>
</feature>
<feature type="compositionally biased region" description="Polar residues" evidence="6">
    <location>
        <begin position="191"/>
        <end position="201"/>
    </location>
</feature>
<dbReference type="PANTHER" id="PTHR15012:SF32">
    <property type="entry name" value="PROTEIN SHROOM"/>
    <property type="match status" value="1"/>
</dbReference>
<dbReference type="GO" id="GO:0043296">
    <property type="term" value="C:apical junction complex"/>
    <property type="evidence" value="ECO:0007669"/>
    <property type="project" value="TreeGrafter"/>
</dbReference>
<feature type="region of interest" description="Disordered" evidence="6">
    <location>
        <begin position="418"/>
        <end position="650"/>
    </location>
</feature>
<keyword evidence="3" id="KW-0963">Cytoplasm</keyword>
<evidence type="ECO:0000256" key="5">
    <source>
        <dbReference type="SAM" id="Coils"/>
    </source>
</evidence>
<organism evidence="9 10">
    <name type="scientific">Stylophora pistillata</name>
    <name type="common">Smooth cauliflower coral</name>
    <dbReference type="NCBI Taxonomy" id="50429"/>
    <lineage>
        <taxon>Eukaryota</taxon>
        <taxon>Metazoa</taxon>
        <taxon>Cnidaria</taxon>
        <taxon>Anthozoa</taxon>
        <taxon>Hexacorallia</taxon>
        <taxon>Scleractinia</taxon>
        <taxon>Astrocoeniina</taxon>
        <taxon>Pocilloporidae</taxon>
        <taxon>Stylophora</taxon>
    </lineage>
</organism>
<dbReference type="PROSITE" id="PS51307">
    <property type="entry name" value="ASD2"/>
    <property type="match status" value="1"/>
</dbReference>
<dbReference type="Pfam" id="PF00595">
    <property type="entry name" value="PDZ"/>
    <property type="match status" value="1"/>
</dbReference>
<comment type="similarity">
    <text evidence="2">Belongs to the shroom family.</text>
</comment>
<feature type="domain" description="PDZ" evidence="7">
    <location>
        <begin position="20"/>
        <end position="95"/>
    </location>
</feature>
<dbReference type="PROSITE" id="PS50106">
    <property type="entry name" value="PDZ"/>
    <property type="match status" value="1"/>
</dbReference>
<keyword evidence="4" id="KW-0206">Cytoskeleton</keyword>
<feature type="region of interest" description="Disordered" evidence="6">
    <location>
        <begin position="673"/>
        <end position="812"/>
    </location>
</feature>
<dbReference type="InterPro" id="IPR027685">
    <property type="entry name" value="Shroom_fam"/>
</dbReference>
<dbReference type="GO" id="GO:0051015">
    <property type="term" value="F:actin filament binding"/>
    <property type="evidence" value="ECO:0007669"/>
    <property type="project" value="InterPro"/>
</dbReference>
<keyword evidence="5" id="KW-0175">Coiled coil</keyword>
<feature type="region of interest" description="Disordered" evidence="6">
    <location>
        <begin position="177"/>
        <end position="216"/>
    </location>
</feature>
<feature type="compositionally biased region" description="Basic and acidic residues" evidence="6">
    <location>
        <begin position="624"/>
        <end position="647"/>
    </location>
</feature>
<comment type="subcellular location">
    <subcellularLocation>
        <location evidence="1">Cytoplasm</location>
        <location evidence="1">Cytoskeleton</location>
    </subcellularLocation>
</comment>
<feature type="compositionally biased region" description="Low complexity" evidence="6">
    <location>
        <begin position="1029"/>
        <end position="1049"/>
    </location>
</feature>
<dbReference type="GO" id="GO:0005912">
    <property type="term" value="C:adherens junction"/>
    <property type="evidence" value="ECO:0007669"/>
    <property type="project" value="TreeGrafter"/>
</dbReference>
<dbReference type="GO" id="GO:0016324">
    <property type="term" value="C:apical plasma membrane"/>
    <property type="evidence" value="ECO:0007669"/>
    <property type="project" value="TreeGrafter"/>
</dbReference>
<dbReference type="OrthoDB" id="5975244at2759"/>
<feature type="compositionally biased region" description="Basic and acidic residues" evidence="6">
    <location>
        <begin position="255"/>
        <end position="264"/>
    </location>
</feature>
<keyword evidence="10" id="KW-1185">Reference proteome</keyword>
<feature type="compositionally biased region" description="Basic and acidic residues" evidence="6">
    <location>
        <begin position="300"/>
        <end position="316"/>
    </location>
</feature>
<dbReference type="Gene3D" id="2.30.42.10">
    <property type="match status" value="1"/>
</dbReference>
<dbReference type="Pfam" id="PF08687">
    <property type="entry name" value="ASD2"/>
    <property type="match status" value="1"/>
</dbReference>
<feature type="compositionally biased region" description="Polar residues" evidence="6">
    <location>
        <begin position="420"/>
        <end position="440"/>
    </location>
</feature>
<feature type="compositionally biased region" description="Polar residues" evidence="6">
    <location>
        <begin position="698"/>
        <end position="723"/>
    </location>
</feature>
<evidence type="ECO:0000259" key="8">
    <source>
        <dbReference type="PROSITE" id="PS51307"/>
    </source>
</evidence>
<dbReference type="InterPro" id="IPR001478">
    <property type="entry name" value="PDZ"/>
</dbReference>
<dbReference type="SMART" id="SM00228">
    <property type="entry name" value="PDZ"/>
    <property type="match status" value="1"/>
</dbReference>
<comment type="caution">
    <text evidence="9">The sequence shown here is derived from an EMBL/GenBank/DDBJ whole genome shotgun (WGS) entry which is preliminary data.</text>
</comment>
<feature type="region of interest" description="Disordered" evidence="6">
    <location>
        <begin position="825"/>
        <end position="885"/>
    </location>
</feature>
<dbReference type="PANTHER" id="PTHR15012">
    <property type="entry name" value="APICAL PROTEIN/SHROOM-RELATED"/>
    <property type="match status" value="1"/>
</dbReference>
<proteinExistence type="inferred from homology"/>
<feature type="domain" description="ASD2" evidence="8">
    <location>
        <begin position="943"/>
        <end position="1238"/>
    </location>
</feature>
<evidence type="ECO:0000256" key="3">
    <source>
        <dbReference type="ARBA" id="ARBA00022490"/>
    </source>
</evidence>
<dbReference type="Proteomes" id="UP000225706">
    <property type="component" value="Unassembled WGS sequence"/>
</dbReference>
<dbReference type="AlphaFoldDB" id="A0A2B4SSD5"/>
<feature type="region of interest" description="Disordered" evidence="6">
    <location>
        <begin position="240"/>
        <end position="333"/>
    </location>
</feature>
<evidence type="ECO:0000256" key="6">
    <source>
        <dbReference type="SAM" id="MobiDB-lite"/>
    </source>
</evidence>
<feature type="coiled-coil region" evidence="5">
    <location>
        <begin position="1066"/>
        <end position="1093"/>
    </location>
</feature>
<feature type="region of interest" description="Disordered" evidence="6">
    <location>
        <begin position="970"/>
        <end position="1054"/>
    </location>
</feature>
<gene>
    <name evidence="9" type="primary">SHROOM2</name>
    <name evidence="9" type="ORF">AWC38_SpisGene3952</name>
</gene>
<feature type="compositionally biased region" description="Low complexity" evidence="6">
    <location>
        <begin position="562"/>
        <end position="577"/>
    </location>
</feature>
<dbReference type="GO" id="GO:0007015">
    <property type="term" value="P:actin filament organization"/>
    <property type="evidence" value="ECO:0007669"/>
    <property type="project" value="TreeGrafter"/>
</dbReference>
<feature type="compositionally biased region" description="Basic and acidic residues" evidence="6">
    <location>
        <begin position="846"/>
        <end position="861"/>
    </location>
</feature>
<feature type="compositionally biased region" description="Low complexity" evidence="6">
    <location>
        <begin position="978"/>
        <end position="989"/>
    </location>
</feature>
<feature type="compositionally biased region" description="Acidic residues" evidence="6">
    <location>
        <begin position="862"/>
        <end position="873"/>
    </location>
</feature>
<dbReference type="Gene3D" id="6.10.250.3120">
    <property type="match status" value="1"/>
</dbReference>
<evidence type="ECO:0000313" key="10">
    <source>
        <dbReference type="Proteomes" id="UP000225706"/>
    </source>
</evidence>
<name>A0A2B4SSD5_STYPI</name>
<feature type="compositionally biased region" description="Basic and acidic residues" evidence="6">
    <location>
        <begin position="730"/>
        <end position="771"/>
    </location>
</feature>
<protein>
    <submittedName>
        <fullName evidence="9">Protein Shroom2</fullName>
    </submittedName>
</protein>
<dbReference type="GO" id="GO:0030864">
    <property type="term" value="C:cortical actin cytoskeleton"/>
    <property type="evidence" value="ECO:0007669"/>
    <property type="project" value="TreeGrafter"/>
</dbReference>
<dbReference type="InterPro" id="IPR036034">
    <property type="entry name" value="PDZ_sf"/>
</dbReference>
<feature type="compositionally biased region" description="Polar residues" evidence="6">
    <location>
        <begin position="774"/>
        <end position="784"/>
    </location>
</feature>
<evidence type="ECO:0000256" key="4">
    <source>
        <dbReference type="ARBA" id="ARBA00023212"/>
    </source>
</evidence>
<dbReference type="EMBL" id="LSMT01000038">
    <property type="protein sequence ID" value="PFX31295.1"/>
    <property type="molecule type" value="Genomic_DNA"/>
</dbReference>
<feature type="compositionally biased region" description="Basic and acidic residues" evidence="6">
    <location>
        <begin position="798"/>
        <end position="812"/>
    </location>
</feature>
<evidence type="ECO:0000256" key="2">
    <source>
        <dbReference type="ARBA" id="ARBA00006469"/>
    </source>
</evidence>
<sequence length="1246" mass="138214">MYKFNQRTKSSGEIFDVVLSGGSPWGFTLQGGSEFRTKLCVLKVTPGGKADLSLAIAVGDEIIAINGIECASRAEAIELVRCSRQKLKIALRRVGGGPSPVAQSNGGVIKKSGDVVPNLYKTANDFYSTFNVDRQKFAEITQNKKSSNIFDSTDNLSASHENLLESYRQVGNQRNFVNSPTMEETGDRLSRSSTEIANGRTSPEVDGLSGVSLPEGQWPVMHHHHQRMHTSPGRIQKVTVKSTNIKSPVSPRGSPPDKDTENQHPTRKNPNDWVGRWLMDQPGPLHHQLSVTNSGSATLDYRDTPDRRISLHERTSANKSQSLPRSKSFGGPTSYGVTVTATAVKRNEFGLPANNQRTAQRYSSSNLLQERQQRVGLVSDIHPNEISARQADMSWNSSVYAQPGDSVELRLPREMMGPKMTTSESTSSLDSIGTMDSSVSGARRQGPAPPPRRSVSKLLSSFRTSGRRRVPDEVQIPPRFGAVSRISRIASDQPKHSVSRSWPTDHVDGKSTGNEASRQSWHAEPAVASHQDRREANSSISSSSGDATPERKISKTSSMRYSSSVVIKTMRSSSSSSMDEKSTAPTVYRSGQIGLEAEKTPSDDRAQTLPARQQFSDVNPPAKITDDFSRWPPSNERETAGKNRYEDTPILQRLMKDNAKSLDTSPSVKSRIANFEGGLKKSAPGPPPQERPRLQPRSFSQGKLDLSQQPLKESIANQSSSMDSLLDTRSPGKHDSASKSQDQDKSPIQGDQDRAKQWEASLRRSDEEFRRPSRSTSNAQNSLGSREPRLYIETSPLRQERQQALEKPLKQVEISTRNENRVNLATERVIPQNEKPSLNSNIPDVDFSRKSAEEEPPHPSNEDENDVFWDADDSLPPPPPLELLHPLEMSQDNLPLPSPPREVLVEFPSSTEDYESRRDRLEQETLEQNGVNSSDVIKPVGSFAVESSVETNHKTQVELNGPGKLETSGLSSTALDFSGSTDLSSNDTSLTEEKKYISPRAPPPAPLVITSTPSEFEGSNERGTCLDVPNSPRSASSNTSTPSGSRPNSMLSPKLVELDKEKADLVESMKQKIVDLRSQMDEIKDEIDGNEALGQRVTKVVEGKTSATQFSKYQLFTGELNKIIGLLLILTQRMHRYEMMLHDLDMSEEADRQQRDVLLDKIDKVTLQHEEACKIKEVNDKRGEVVSRILENCLEEEEYADFQYYIDMKTQLALMHAEIRDKVKMGEERLNTLNSTKIDWSILSLT</sequence>
<reference evidence="10" key="1">
    <citation type="journal article" date="2017" name="bioRxiv">
        <title>Comparative analysis of the genomes of Stylophora pistillata and Acropora digitifera provides evidence for extensive differences between species of corals.</title>
        <authorList>
            <person name="Voolstra C.R."/>
            <person name="Li Y."/>
            <person name="Liew Y.J."/>
            <person name="Baumgarten S."/>
            <person name="Zoccola D."/>
            <person name="Flot J.-F."/>
            <person name="Tambutte S."/>
            <person name="Allemand D."/>
            <person name="Aranda M."/>
        </authorList>
    </citation>
    <scope>NUCLEOTIDE SEQUENCE [LARGE SCALE GENOMIC DNA]</scope>
</reference>
<dbReference type="InterPro" id="IPR014799">
    <property type="entry name" value="ASD2_dom"/>
</dbReference>
<dbReference type="SUPFAM" id="SSF50156">
    <property type="entry name" value="PDZ domain-like"/>
    <property type="match status" value="1"/>
</dbReference>